<feature type="transmembrane region" description="Helical" evidence="1">
    <location>
        <begin position="52"/>
        <end position="71"/>
    </location>
</feature>
<keyword evidence="4" id="KW-1185">Reference proteome</keyword>
<feature type="transmembrane region" description="Helical" evidence="1">
    <location>
        <begin position="222"/>
        <end position="248"/>
    </location>
</feature>
<evidence type="ECO:0000256" key="1">
    <source>
        <dbReference type="SAM" id="Phobius"/>
    </source>
</evidence>
<dbReference type="OrthoDB" id="1490880at2"/>
<organism evidence="3 4">
    <name type="scientific">Gelidibacter salicanalis</name>
    <dbReference type="NCBI Taxonomy" id="291193"/>
    <lineage>
        <taxon>Bacteria</taxon>
        <taxon>Pseudomonadati</taxon>
        <taxon>Bacteroidota</taxon>
        <taxon>Flavobacteriia</taxon>
        <taxon>Flavobacteriales</taxon>
        <taxon>Flavobacteriaceae</taxon>
        <taxon>Gelidibacter</taxon>
    </lineage>
</organism>
<dbReference type="EMBL" id="VORX01000002">
    <property type="protein sequence ID" value="TXE09478.1"/>
    <property type="molecule type" value="Genomic_DNA"/>
</dbReference>
<protein>
    <submittedName>
        <fullName evidence="3">DUF1206 domain-containing protein</fullName>
    </submittedName>
</protein>
<feature type="transmembrane region" description="Helical" evidence="1">
    <location>
        <begin position="135"/>
        <end position="158"/>
    </location>
</feature>
<keyword evidence="1" id="KW-1133">Transmembrane helix</keyword>
<dbReference type="RefSeq" id="WP_146891366.1">
    <property type="nucleotide sequence ID" value="NZ_VORX01000002.1"/>
</dbReference>
<keyword evidence="1" id="KW-0812">Transmembrane</keyword>
<dbReference type="Proteomes" id="UP000321734">
    <property type="component" value="Unassembled WGS sequence"/>
</dbReference>
<accession>A0A5C7ALK9</accession>
<reference evidence="3 4" key="1">
    <citation type="submission" date="2019-08" db="EMBL/GenBank/DDBJ databases">
        <title>Genome sequence of Gelidibacter salicanalis IC162T.</title>
        <authorList>
            <person name="Bowman J.P."/>
        </authorList>
    </citation>
    <scope>NUCLEOTIDE SEQUENCE [LARGE SCALE GENOMIC DNA]</scope>
    <source>
        <strain evidence="3 4">IC162</strain>
    </source>
</reference>
<proteinExistence type="predicted"/>
<evidence type="ECO:0000259" key="2">
    <source>
        <dbReference type="Pfam" id="PF06724"/>
    </source>
</evidence>
<name>A0A5C7ALK9_9FLAO</name>
<dbReference type="InterPro" id="IPR009597">
    <property type="entry name" value="DUF1206"/>
</dbReference>
<feature type="domain" description="DUF1206" evidence="2">
    <location>
        <begin position="185"/>
        <end position="252"/>
    </location>
</feature>
<keyword evidence="1" id="KW-0472">Membrane</keyword>
<feature type="transmembrane region" description="Helical" evidence="1">
    <location>
        <begin position="179"/>
        <end position="202"/>
    </location>
</feature>
<comment type="caution">
    <text evidence="3">The sequence shown here is derived from an EMBL/GenBank/DDBJ whole genome shotgun (WGS) entry which is preliminary data.</text>
</comment>
<dbReference type="Pfam" id="PF06724">
    <property type="entry name" value="DUF1206"/>
    <property type="match status" value="3"/>
</dbReference>
<evidence type="ECO:0000313" key="3">
    <source>
        <dbReference type="EMBL" id="TXE09478.1"/>
    </source>
</evidence>
<feature type="domain" description="DUF1206" evidence="2">
    <location>
        <begin position="94"/>
        <end position="155"/>
    </location>
</feature>
<feature type="transmembrane region" description="Helical" evidence="1">
    <location>
        <begin position="12"/>
        <end position="32"/>
    </location>
</feature>
<gene>
    <name evidence="3" type="ORF">ES711_06035</name>
</gene>
<feature type="domain" description="DUF1206" evidence="2">
    <location>
        <begin position="11"/>
        <end position="78"/>
    </location>
</feature>
<sequence>MKLKKGNIARFGLGAMGFVYIIVGFLTAMAAFNWGGQKTGTKGAIGYLNSPYLGKFILVVLALGLFSYVFWRMYQTLFDSRKIGTDLNGLFVRAGYFTGALFYGSLGVVALKLLFGGGYKDQQKIIINLLNSEYGSVLSVILGLILGGKCIFEIYFIVSNQFKKNVQSSQMPPKAKNMLLKFGVIGHLARAVVFGIMGFLTLRSGLSYRNEELSTVTDAFKFLNYQFGALVLSLVAVGLLCYGLYMFVKARYLYIDM</sequence>
<evidence type="ECO:0000313" key="4">
    <source>
        <dbReference type="Proteomes" id="UP000321734"/>
    </source>
</evidence>
<dbReference type="AlphaFoldDB" id="A0A5C7ALK9"/>
<feature type="transmembrane region" description="Helical" evidence="1">
    <location>
        <begin position="91"/>
        <end position="115"/>
    </location>
</feature>